<feature type="transmembrane region" description="Helical" evidence="7">
    <location>
        <begin position="55"/>
        <end position="76"/>
    </location>
</feature>
<evidence type="ECO:0000256" key="3">
    <source>
        <dbReference type="ARBA" id="ARBA00022519"/>
    </source>
</evidence>
<organism evidence="9 10">
    <name type="scientific">Enterocloster hominis</name>
    <name type="common">ex Hitch et al. 2024</name>
    <dbReference type="NCBI Taxonomy" id="1917870"/>
    <lineage>
        <taxon>Bacteria</taxon>
        <taxon>Bacillati</taxon>
        <taxon>Bacillota</taxon>
        <taxon>Clostridia</taxon>
        <taxon>Lachnospirales</taxon>
        <taxon>Lachnospiraceae</taxon>
        <taxon>Enterocloster</taxon>
    </lineage>
</organism>
<keyword evidence="10" id="KW-1185">Reference proteome</keyword>
<dbReference type="PANTHER" id="PTHR33362:SF2">
    <property type="entry name" value="TRAP TRANSPORTER LARGE PERMEASE PROTEIN"/>
    <property type="match status" value="1"/>
</dbReference>
<feature type="transmembrane region" description="Helical" evidence="7">
    <location>
        <begin position="214"/>
        <end position="236"/>
    </location>
</feature>
<evidence type="ECO:0000256" key="2">
    <source>
        <dbReference type="ARBA" id="ARBA00022475"/>
    </source>
</evidence>
<sequence length="429" mass="46256">MQMAVYLFLLLFGILFLGVPIGIGMCASVLITLKIWGEMPLNMIFRQYYQGVDSYSLLAIPMFVLAGELMMQCGLIRDIMRLCKIFVGRFRGGLAHVNILASVLFAAMSGSAVADTASIGSMLIPTMEEEGYDAEFSVAVTASSSCLSPMIPPSIPMVIYSSTMSMSTAAMFMGGVIPGILVACALGVIVIYQSKKHNYPKEEERVSVRVAIRTMLECCPAIITPCIIMIGVFTGWFTATESAAIACVWVLIVGKFYYRTLTKEKVWKALVTSMTTAGGILIINAAAKPLSYLVAFSGVPSLCAQFITAHISSRYVVLFLINIILLILGATMECSANILIFAPILVPMAISYGVDPLAMGVIFCINCAVGICTPPFGPTLFIGSAIAKKPVTTCMKAVLPFCMAEIAIIFLITYIPGMITFLPKMFGLY</sequence>
<evidence type="ECO:0000259" key="8">
    <source>
        <dbReference type="Pfam" id="PF06808"/>
    </source>
</evidence>
<feature type="transmembrane region" description="Helical" evidence="7">
    <location>
        <begin position="242"/>
        <end position="258"/>
    </location>
</feature>
<keyword evidence="6 7" id="KW-0472">Membrane</keyword>
<feature type="transmembrane region" description="Helical" evidence="7">
    <location>
        <begin position="360"/>
        <end position="386"/>
    </location>
</feature>
<proteinExistence type="predicted"/>
<feature type="transmembrane region" description="Helical" evidence="7">
    <location>
        <begin position="170"/>
        <end position="193"/>
    </location>
</feature>
<gene>
    <name evidence="9" type="ORF">WMQ36_07410</name>
</gene>
<evidence type="ECO:0000313" key="10">
    <source>
        <dbReference type="Proteomes" id="UP001454086"/>
    </source>
</evidence>
<protein>
    <submittedName>
        <fullName evidence="9">TRAP transporter large permease</fullName>
    </submittedName>
</protein>
<reference evidence="9 10" key="1">
    <citation type="submission" date="2024-03" db="EMBL/GenBank/DDBJ databases">
        <title>Human intestinal bacterial collection.</title>
        <authorList>
            <person name="Pauvert C."/>
            <person name="Hitch T.C.A."/>
            <person name="Clavel T."/>
        </authorList>
    </citation>
    <scope>NUCLEOTIDE SEQUENCE [LARGE SCALE GENOMIC DNA]</scope>
    <source>
        <strain evidence="9 10">CLA-SR-H021</strain>
    </source>
</reference>
<comment type="caution">
    <text evidence="9">The sequence shown here is derived from an EMBL/GenBank/DDBJ whole genome shotgun (WGS) entry which is preliminary data.</text>
</comment>
<keyword evidence="2" id="KW-1003">Cell membrane</keyword>
<evidence type="ECO:0000256" key="4">
    <source>
        <dbReference type="ARBA" id="ARBA00022692"/>
    </source>
</evidence>
<evidence type="ECO:0000256" key="6">
    <source>
        <dbReference type="ARBA" id="ARBA00023136"/>
    </source>
</evidence>
<dbReference type="EMBL" id="JBBMFM010000018">
    <property type="protein sequence ID" value="MEQ2424797.1"/>
    <property type="molecule type" value="Genomic_DNA"/>
</dbReference>
<comment type="subcellular location">
    <subcellularLocation>
        <location evidence="1">Cell inner membrane</location>
        <topology evidence="1">Multi-pass membrane protein</topology>
    </subcellularLocation>
</comment>
<feature type="transmembrane region" description="Helical" evidence="7">
    <location>
        <begin position="336"/>
        <end position="354"/>
    </location>
</feature>
<dbReference type="NCBIfam" id="TIGR00786">
    <property type="entry name" value="dctM"/>
    <property type="match status" value="1"/>
</dbReference>
<name>A0ABV1D5E6_9FIRM</name>
<dbReference type="RefSeq" id="WP_008717358.1">
    <property type="nucleotide sequence ID" value="NZ_JBBMFM010000018.1"/>
</dbReference>
<dbReference type="InterPro" id="IPR004681">
    <property type="entry name" value="TRAP_DctM"/>
</dbReference>
<evidence type="ECO:0000256" key="7">
    <source>
        <dbReference type="SAM" id="Phobius"/>
    </source>
</evidence>
<evidence type="ECO:0000256" key="5">
    <source>
        <dbReference type="ARBA" id="ARBA00022989"/>
    </source>
</evidence>
<dbReference type="Proteomes" id="UP001454086">
    <property type="component" value="Unassembled WGS sequence"/>
</dbReference>
<accession>A0ABV1D5E6</accession>
<keyword evidence="4 7" id="KW-0812">Transmembrane</keyword>
<feature type="transmembrane region" description="Helical" evidence="7">
    <location>
        <begin position="307"/>
        <end position="329"/>
    </location>
</feature>
<feature type="transmembrane region" description="Helical" evidence="7">
    <location>
        <begin position="270"/>
        <end position="287"/>
    </location>
</feature>
<feature type="transmembrane region" description="Helical" evidence="7">
    <location>
        <begin position="97"/>
        <end position="124"/>
    </location>
</feature>
<dbReference type="PANTHER" id="PTHR33362">
    <property type="entry name" value="SIALIC ACID TRAP TRANSPORTER PERMEASE PROTEIN SIAT-RELATED"/>
    <property type="match status" value="1"/>
</dbReference>
<evidence type="ECO:0000313" key="9">
    <source>
        <dbReference type="EMBL" id="MEQ2424797.1"/>
    </source>
</evidence>
<keyword evidence="5 7" id="KW-1133">Transmembrane helix</keyword>
<keyword evidence="3" id="KW-0997">Cell inner membrane</keyword>
<feature type="domain" description="TRAP C4-dicarboxylate transport system permease DctM subunit" evidence="8">
    <location>
        <begin position="8"/>
        <end position="418"/>
    </location>
</feature>
<feature type="transmembrane region" description="Helical" evidence="7">
    <location>
        <begin position="398"/>
        <end position="422"/>
    </location>
</feature>
<evidence type="ECO:0000256" key="1">
    <source>
        <dbReference type="ARBA" id="ARBA00004429"/>
    </source>
</evidence>
<dbReference type="InterPro" id="IPR010656">
    <property type="entry name" value="DctM"/>
</dbReference>
<dbReference type="Pfam" id="PF06808">
    <property type="entry name" value="DctM"/>
    <property type="match status" value="1"/>
</dbReference>
<dbReference type="PIRSF" id="PIRSF006066">
    <property type="entry name" value="HI0050"/>
    <property type="match status" value="1"/>
</dbReference>
<feature type="transmembrane region" description="Helical" evidence="7">
    <location>
        <begin position="7"/>
        <end position="35"/>
    </location>
</feature>